<dbReference type="Proteomes" id="UP000592820">
    <property type="component" value="Unassembled WGS sequence"/>
</dbReference>
<reference evidence="2 3" key="1">
    <citation type="submission" date="2020-08" db="EMBL/GenBank/DDBJ databases">
        <title>Genomic Encyclopedia of Type Strains, Phase IV (KMG-V): Genome sequencing to study the core and pangenomes of soil and plant-associated prokaryotes.</title>
        <authorList>
            <person name="Whitman W."/>
        </authorList>
    </citation>
    <scope>NUCLEOTIDE SEQUENCE [LARGE SCALE GENOMIC DNA]</scope>
    <source>
        <strain evidence="2 3">JPY162</strain>
    </source>
</reference>
<name>A0A7W8P577_9BURK</name>
<evidence type="ECO:0000313" key="3">
    <source>
        <dbReference type="Proteomes" id="UP000592820"/>
    </source>
</evidence>
<dbReference type="AlphaFoldDB" id="A0A7W8P577"/>
<dbReference type="EMBL" id="JACHDE010000003">
    <property type="protein sequence ID" value="MBB5400562.1"/>
    <property type="molecule type" value="Genomic_DNA"/>
</dbReference>
<comment type="caution">
    <text evidence="2">The sequence shown here is derived from an EMBL/GenBank/DDBJ whole genome shotgun (WGS) entry which is preliminary data.</text>
</comment>
<evidence type="ECO:0000259" key="1">
    <source>
        <dbReference type="Pfam" id="PF04326"/>
    </source>
</evidence>
<dbReference type="Gene3D" id="3.30.950.30">
    <property type="entry name" value="Schlafen, AAA domain"/>
    <property type="match status" value="1"/>
</dbReference>
<accession>A0A7W8P577</accession>
<dbReference type="RefSeq" id="WP_184226222.1">
    <property type="nucleotide sequence ID" value="NZ_JACHDE010000003.1"/>
</dbReference>
<dbReference type="Pfam" id="PF04326">
    <property type="entry name" value="SLFN_AlbA_2"/>
    <property type="match status" value="1"/>
</dbReference>
<proteinExistence type="predicted"/>
<gene>
    <name evidence="2" type="ORF">HDG41_002611</name>
</gene>
<organism evidence="2 3">
    <name type="scientific">Paraburkholderia youngii</name>
    <dbReference type="NCBI Taxonomy" id="2782701"/>
    <lineage>
        <taxon>Bacteria</taxon>
        <taxon>Pseudomonadati</taxon>
        <taxon>Pseudomonadota</taxon>
        <taxon>Betaproteobacteria</taxon>
        <taxon>Burkholderiales</taxon>
        <taxon>Burkholderiaceae</taxon>
        <taxon>Paraburkholderia</taxon>
    </lineage>
</organism>
<dbReference type="InterPro" id="IPR038461">
    <property type="entry name" value="Schlafen_AlbA_2_dom_sf"/>
</dbReference>
<sequence length="396" mass="43557">MAIPSKLVDTTQAHLEQLIADRVQEGPHVDFKRELPATWDNASKHEFFADVSAFANAGGGDMIFGVEEDNQGQAASLMPLGQNPDETTRRLADFLLNGVEPRMPGAQVFAVPVTVGGIVGSAFIVRVPQSWAGPHRVKSNFKFYIREGNRKRDLDMPELRGLFTRSESQTRRIQDFRTERLGKILTGDAPCKLVQGPVWVLHLIPTQAALGIVNIDPLPFLDLTRRIPCLGAYDSGGPRVNLDGALGPRPQTPEGATHGYTQIFRNGFVEAVYVVTHQGQNGKMQLHGAAYENHAAVLLDKIRAELEHAGIHPEVIAIMSLLGSDRIELAFDRFNWSVDGTQGHFDRNTVALPDVLVPADIPPYRALKPMFDLVWQAAGMHGSINFDAAGEWRGRP</sequence>
<dbReference type="InterPro" id="IPR007421">
    <property type="entry name" value="Schlafen_AlbA_2_dom"/>
</dbReference>
<protein>
    <recommendedName>
        <fullName evidence="1">Schlafen AlbA-2 domain-containing protein</fullName>
    </recommendedName>
</protein>
<feature type="domain" description="Schlafen AlbA-2" evidence="1">
    <location>
        <begin position="25"/>
        <end position="154"/>
    </location>
</feature>
<evidence type="ECO:0000313" key="2">
    <source>
        <dbReference type="EMBL" id="MBB5400562.1"/>
    </source>
</evidence>